<keyword evidence="1" id="KW-0472">Membrane</keyword>
<sequence>MILSIQIYSFCISLGFGIFLYGILTLHQKLMAKAKKIVMSISCIILFIDLALLYFLILKQINEGVIHPYFLLLVALGALIAHLAWEHLLSRITYIHCSRRH</sequence>
<protein>
    <submittedName>
        <fullName evidence="2">Uncharacterized protein</fullName>
    </submittedName>
</protein>
<dbReference type="NCBIfam" id="TIGR02893">
    <property type="entry name" value="spore_yabQ"/>
    <property type="match status" value="1"/>
</dbReference>
<accession>A0A9D0Z1T7</accession>
<dbReference type="Proteomes" id="UP000886725">
    <property type="component" value="Unassembled WGS sequence"/>
</dbReference>
<keyword evidence="1" id="KW-0812">Transmembrane</keyword>
<feature type="transmembrane region" description="Helical" evidence="1">
    <location>
        <begin position="69"/>
        <end position="89"/>
    </location>
</feature>
<proteinExistence type="predicted"/>
<evidence type="ECO:0000256" key="1">
    <source>
        <dbReference type="SAM" id="Phobius"/>
    </source>
</evidence>
<dbReference type="EMBL" id="DVFU01000079">
    <property type="protein sequence ID" value="HIQ64905.1"/>
    <property type="molecule type" value="Genomic_DNA"/>
</dbReference>
<evidence type="ECO:0000313" key="2">
    <source>
        <dbReference type="EMBL" id="HIQ64905.1"/>
    </source>
</evidence>
<evidence type="ECO:0000313" key="3">
    <source>
        <dbReference type="Proteomes" id="UP000886725"/>
    </source>
</evidence>
<reference evidence="2" key="1">
    <citation type="submission" date="2020-10" db="EMBL/GenBank/DDBJ databases">
        <authorList>
            <person name="Gilroy R."/>
        </authorList>
    </citation>
    <scope>NUCLEOTIDE SEQUENCE</scope>
    <source>
        <strain evidence="2">CHK165-10780</strain>
    </source>
</reference>
<dbReference type="AlphaFoldDB" id="A0A9D0Z1T7"/>
<name>A0A9D0Z1T7_9FIRM</name>
<feature type="transmembrane region" description="Helical" evidence="1">
    <location>
        <begin position="6"/>
        <end position="26"/>
    </location>
</feature>
<organism evidence="2 3">
    <name type="scientific">Candidatus Faecenecus gallistercoris</name>
    <dbReference type="NCBI Taxonomy" id="2840793"/>
    <lineage>
        <taxon>Bacteria</taxon>
        <taxon>Bacillati</taxon>
        <taxon>Bacillota</taxon>
        <taxon>Bacillota incertae sedis</taxon>
        <taxon>Candidatus Faecenecus</taxon>
    </lineage>
</organism>
<gene>
    <name evidence="2" type="ORF">IAC85_04110</name>
</gene>
<keyword evidence="1" id="KW-1133">Transmembrane helix</keyword>
<feature type="transmembrane region" description="Helical" evidence="1">
    <location>
        <begin position="38"/>
        <end position="57"/>
    </location>
</feature>
<comment type="caution">
    <text evidence="2">The sequence shown here is derived from an EMBL/GenBank/DDBJ whole genome shotgun (WGS) entry which is preliminary data.</text>
</comment>
<reference evidence="2" key="2">
    <citation type="journal article" date="2021" name="PeerJ">
        <title>Extensive microbial diversity within the chicken gut microbiome revealed by metagenomics and culture.</title>
        <authorList>
            <person name="Gilroy R."/>
            <person name="Ravi A."/>
            <person name="Getino M."/>
            <person name="Pursley I."/>
            <person name="Horton D.L."/>
            <person name="Alikhan N.F."/>
            <person name="Baker D."/>
            <person name="Gharbi K."/>
            <person name="Hall N."/>
            <person name="Watson M."/>
            <person name="Adriaenssens E.M."/>
            <person name="Foster-Nyarko E."/>
            <person name="Jarju S."/>
            <person name="Secka A."/>
            <person name="Antonio M."/>
            <person name="Oren A."/>
            <person name="Chaudhuri R.R."/>
            <person name="La Ragione R."/>
            <person name="Hildebrand F."/>
            <person name="Pallen M.J."/>
        </authorList>
    </citation>
    <scope>NUCLEOTIDE SEQUENCE</scope>
    <source>
        <strain evidence="2">CHK165-10780</strain>
    </source>
</reference>
<dbReference type="InterPro" id="IPR019074">
    <property type="entry name" value="YabQ"/>
</dbReference>